<protein>
    <recommendedName>
        <fullName evidence="3">MalT-like TPR region domain-containing protein</fullName>
    </recommendedName>
</protein>
<sequence length="262" mass="28367">MLNTAAKHLSRALTSRLVHRTAKLGLGPTYLRPSILERSPPSRFLHDGISGSTGNHVSVSLQMINYAFSHARSHKSDDSYGESMLVLEQCLGQAHDNDDSKALVFMAMSTLLSERGNYDDAIEKLKGVQDLSLSSIGNLSGFGEVAAMEALVGLHLELGQDDSSKVLADKCLEILGQNELESSGEGGEIIRARAKAVKGLVELVHGNIQSAESFFIVPGDNKGLTAPEAYASGCAMCPENRPQSLRFEVVEMRRASEQRLKR</sequence>
<evidence type="ECO:0000313" key="2">
    <source>
        <dbReference type="Proteomes" id="UP000030645"/>
    </source>
</evidence>
<proteinExistence type="predicted"/>
<dbReference type="Proteomes" id="UP000030645">
    <property type="component" value="Unassembled WGS sequence"/>
</dbReference>
<dbReference type="GO" id="GO:0005739">
    <property type="term" value="C:mitochondrion"/>
    <property type="evidence" value="ECO:0007669"/>
    <property type="project" value="TreeGrafter"/>
</dbReference>
<keyword evidence="2" id="KW-1185">Reference proteome</keyword>
<dbReference type="AlphaFoldDB" id="W9RWH3"/>
<dbReference type="STRING" id="981085.W9RWH3"/>
<name>W9RWH3_9ROSA</name>
<dbReference type="eggNOG" id="ENOG502QSKK">
    <property type="taxonomic scope" value="Eukaryota"/>
</dbReference>
<dbReference type="EMBL" id="KE345769">
    <property type="protein sequence ID" value="EXC14808.1"/>
    <property type="molecule type" value="Genomic_DNA"/>
</dbReference>
<organism evidence="1 2">
    <name type="scientific">Morus notabilis</name>
    <dbReference type="NCBI Taxonomy" id="981085"/>
    <lineage>
        <taxon>Eukaryota</taxon>
        <taxon>Viridiplantae</taxon>
        <taxon>Streptophyta</taxon>
        <taxon>Embryophyta</taxon>
        <taxon>Tracheophyta</taxon>
        <taxon>Spermatophyta</taxon>
        <taxon>Magnoliopsida</taxon>
        <taxon>eudicotyledons</taxon>
        <taxon>Gunneridae</taxon>
        <taxon>Pentapetalae</taxon>
        <taxon>rosids</taxon>
        <taxon>fabids</taxon>
        <taxon>Rosales</taxon>
        <taxon>Moraceae</taxon>
        <taxon>Moreae</taxon>
        <taxon>Morus</taxon>
    </lineage>
</organism>
<gene>
    <name evidence="1" type="ORF">L484_009462</name>
</gene>
<dbReference type="InterPro" id="IPR011990">
    <property type="entry name" value="TPR-like_helical_dom_sf"/>
</dbReference>
<dbReference type="PANTHER" id="PTHR47868">
    <property type="entry name" value="OS05G0457700 PROTEIN"/>
    <property type="match status" value="1"/>
</dbReference>
<reference evidence="2" key="1">
    <citation type="submission" date="2013-01" db="EMBL/GenBank/DDBJ databases">
        <title>Draft Genome Sequence of a Mulberry Tree, Morus notabilis C.K. Schneid.</title>
        <authorList>
            <person name="He N."/>
            <person name="Zhao S."/>
        </authorList>
    </citation>
    <scope>NUCLEOTIDE SEQUENCE</scope>
</reference>
<dbReference type="SUPFAM" id="SSF48452">
    <property type="entry name" value="TPR-like"/>
    <property type="match status" value="1"/>
</dbReference>
<evidence type="ECO:0008006" key="3">
    <source>
        <dbReference type="Google" id="ProtNLM"/>
    </source>
</evidence>
<evidence type="ECO:0000313" key="1">
    <source>
        <dbReference type="EMBL" id="EXC14808.1"/>
    </source>
</evidence>
<dbReference type="PANTHER" id="PTHR47868:SF2">
    <property type="entry name" value="OS05G0457700 PROTEIN"/>
    <property type="match status" value="1"/>
</dbReference>
<accession>W9RWH3</accession>